<evidence type="ECO:0000259" key="1">
    <source>
        <dbReference type="Pfam" id="PF01863"/>
    </source>
</evidence>
<name>A0A6I4SQG5_9SPHN</name>
<keyword evidence="3" id="KW-1185">Reference proteome</keyword>
<sequence>MMDWMGRQNETPTISVSGRDIPIAIRRHQTAKRLVMRLAPDGSEVRVTMPRWGQSRDAVDFARTRIEWLARQLSGISDKTPPAHGEKIPFRGDTLTIDWDSNYPRKPVTDDGNLLVGGPQSGLPARIEKWLRAEGLELMESDLTQYCERADVIAPKIALSKAQRRWGSCSSSGTVRINWRLIMAPDHVRRSVVAHEVAHLVHFDHSPAFYRLLGDLFEGELSAADSWLKRQGRSLYRYFG</sequence>
<proteinExistence type="predicted"/>
<dbReference type="Gene3D" id="3.30.2010.10">
    <property type="entry name" value="Metalloproteases ('zincins'), catalytic domain"/>
    <property type="match status" value="1"/>
</dbReference>
<dbReference type="PANTHER" id="PTHR30399:SF1">
    <property type="entry name" value="UTP PYROPHOSPHATASE"/>
    <property type="match status" value="1"/>
</dbReference>
<evidence type="ECO:0000313" key="3">
    <source>
        <dbReference type="Proteomes" id="UP000468943"/>
    </source>
</evidence>
<dbReference type="AlphaFoldDB" id="A0A6I4SQG5"/>
<feature type="domain" description="YgjP-like metallopeptidase" evidence="1">
    <location>
        <begin position="37"/>
        <end position="230"/>
    </location>
</feature>
<dbReference type="OrthoDB" id="9795402at2"/>
<reference evidence="2 3" key="1">
    <citation type="submission" date="2019-12" db="EMBL/GenBank/DDBJ databases">
        <title>Genomic-based taxomic classification of the family Erythrobacteraceae.</title>
        <authorList>
            <person name="Xu L."/>
        </authorList>
    </citation>
    <scope>NUCLEOTIDE SEQUENCE [LARGE SCALE GENOMIC DNA]</scope>
    <source>
        <strain evidence="2 3">JCM 17802</strain>
    </source>
</reference>
<dbReference type="EMBL" id="WTYS01000001">
    <property type="protein sequence ID" value="MXO57879.1"/>
    <property type="molecule type" value="Genomic_DNA"/>
</dbReference>
<accession>A0A6I4SQG5</accession>
<evidence type="ECO:0000313" key="2">
    <source>
        <dbReference type="EMBL" id="MXO57879.1"/>
    </source>
</evidence>
<dbReference type="Pfam" id="PF01863">
    <property type="entry name" value="YgjP-like"/>
    <property type="match status" value="1"/>
</dbReference>
<comment type="caution">
    <text evidence="2">The sequence shown here is derived from an EMBL/GenBank/DDBJ whole genome shotgun (WGS) entry which is preliminary data.</text>
</comment>
<dbReference type="InterPro" id="IPR002725">
    <property type="entry name" value="YgjP-like_metallopeptidase"/>
</dbReference>
<gene>
    <name evidence="2" type="ORF">GRI36_13455</name>
</gene>
<dbReference type="CDD" id="cd07344">
    <property type="entry name" value="M48_yhfN_like"/>
    <property type="match status" value="1"/>
</dbReference>
<protein>
    <submittedName>
        <fullName evidence="2">DUF45 domain-containing protein</fullName>
    </submittedName>
</protein>
<dbReference type="Proteomes" id="UP000468943">
    <property type="component" value="Unassembled WGS sequence"/>
</dbReference>
<dbReference type="PANTHER" id="PTHR30399">
    <property type="entry name" value="UNCHARACTERIZED PROTEIN YGJP"/>
    <property type="match status" value="1"/>
</dbReference>
<organism evidence="2 3">
    <name type="scientific">Pontixanthobacter gangjinensis</name>
    <dbReference type="NCBI Taxonomy" id="1028742"/>
    <lineage>
        <taxon>Bacteria</taxon>
        <taxon>Pseudomonadati</taxon>
        <taxon>Pseudomonadota</taxon>
        <taxon>Alphaproteobacteria</taxon>
        <taxon>Sphingomonadales</taxon>
        <taxon>Erythrobacteraceae</taxon>
        <taxon>Pontixanthobacter</taxon>
    </lineage>
</organism>
<dbReference type="InterPro" id="IPR053136">
    <property type="entry name" value="UTP_pyrophosphatase-like"/>
</dbReference>